<evidence type="ECO:0000256" key="1">
    <source>
        <dbReference type="SAM" id="Phobius"/>
    </source>
</evidence>
<dbReference type="AlphaFoldDB" id="A0AAN8INB4"/>
<dbReference type="Proteomes" id="UP001331761">
    <property type="component" value="Unassembled WGS sequence"/>
</dbReference>
<sequence length="58" mass="6341">MVLISNLLGKDVLGTIGKKRLLFLYAVCLLALIISASLETWYIGLSAGYLHSRFIAVT</sequence>
<name>A0AAN8INB4_TRICO</name>
<keyword evidence="1" id="KW-0812">Transmembrane</keyword>
<evidence type="ECO:0000313" key="2">
    <source>
        <dbReference type="EMBL" id="KAK5977103.1"/>
    </source>
</evidence>
<keyword evidence="1" id="KW-0472">Membrane</keyword>
<keyword evidence="1" id="KW-1133">Transmembrane helix</keyword>
<organism evidence="2 3">
    <name type="scientific">Trichostrongylus colubriformis</name>
    <name type="common">Black scour worm</name>
    <dbReference type="NCBI Taxonomy" id="6319"/>
    <lineage>
        <taxon>Eukaryota</taxon>
        <taxon>Metazoa</taxon>
        <taxon>Ecdysozoa</taxon>
        <taxon>Nematoda</taxon>
        <taxon>Chromadorea</taxon>
        <taxon>Rhabditida</taxon>
        <taxon>Rhabditina</taxon>
        <taxon>Rhabditomorpha</taxon>
        <taxon>Strongyloidea</taxon>
        <taxon>Trichostrongylidae</taxon>
        <taxon>Trichostrongylus</taxon>
    </lineage>
</organism>
<gene>
    <name evidence="2" type="ORF">GCK32_020778</name>
</gene>
<evidence type="ECO:0000313" key="3">
    <source>
        <dbReference type="Proteomes" id="UP001331761"/>
    </source>
</evidence>
<feature type="transmembrane region" description="Helical" evidence="1">
    <location>
        <begin position="21"/>
        <end position="43"/>
    </location>
</feature>
<proteinExistence type="predicted"/>
<keyword evidence="3" id="KW-1185">Reference proteome</keyword>
<protein>
    <submittedName>
        <fullName evidence="2">Uncharacterized protein</fullName>
    </submittedName>
</protein>
<feature type="non-terminal residue" evidence="2">
    <location>
        <position position="58"/>
    </location>
</feature>
<reference evidence="2 3" key="1">
    <citation type="submission" date="2019-10" db="EMBL/GenBank/DDBJ databases">
        <title>Assembly and Annotation for the nematode Trichostrongylus colubriformis.</title>
        <authorList>
            <person name="Martin J."/>
        </authorList>
    </citation>
    <scope>NUCLEOTIDE SEQUENCE [LARGE SCALE GENOMIC DNA]</scope>
    <source>
        <strain evidence="2">G859</strain>
        <tissue evidence="2">Whole worm</tissue>
    </source>
</reference>
<dbReference type="EMBL" id="WIXE01011036">
    <property type="protein sequence ID" value="KAK5977103.1"/>
    <property type="molecule type" value="Genomic_DNA"/>
</dbReference>
<accession>A0AAN8INB4</accession>
<comment type="caution">
    <text evidence="2">The sequence shown here is derived from an EMBL/GenBank/DDBJ whole genome shotgun (WGS) entry which is preliminary data.</text>
</comment>